<evidence type="ECO:0000259" key="9">
    <source>
        <dbReference type="Pfam" id="PF00483"/>
    </source>
</evidence>
<evidence type="ECO:0000259" key="12">
    <source>
        <dbReference type="Pfam" id="PF08245"/>
    </source>
</evidence>
<reference evidence="13 14" key="1">
    <citation type="journal article" date="2015" name="Nature">
        <title>rRNA introns, odd ribosomes, and small enigmatic genomes across a large radiation of phyla.</title>
        <authorList>
            <person name="Brown C.T."/>
            <person name="Hug L.A."/>
            <person name="Thomas B.C."/>
            <person name="Sharon I."/>
            <person name="Castelle C.J."/>
            <person name="Singh A."/>
            <person name="Wilkins M.J."/>
            <person name="Williams K.H."/>
            <person name="Banfield J.F."/>
        </authorList>
    </citation>
    <scope>NUCLEOTIDE SEQUENCE [LARGE SCALE GENOMIC DNA]</scope>
</reference>
<dbReference type="SUPFAM" id="SSF53623">
    <property type="entry name" value="MurD-like peptide ligases, catalytic domain"/>
    <property type="match status" value="1"/>
</dbReference>
<gene>
    <name evidence="13" type="ORF">UU34_C0001G0074</name>
</gene>
<dbReference type="Gene3D" id="3.40.50.720">
    <property type="entry name" value="NAD(P)-binding Rossmann-like Domain"/>
    <property type="match status" value="1"/>
</dbReference>
<evidence type="ECO:0000313" key="13">
    <source>
        <dbReference type="EMBL" id="KKR88077.1"/>
    </source>
</evidence>
<evidence type="ECO:0000313" key="14">
    <source>
        <dbReference type="Proteomes" id="UP000034854"/>
    </source>
</evidence>
<dbReference type="GO" id="GO:0005524">
    <property type="term" value="F:ATP binding"/>
    <property type="evidence" value="ECO:0007669"/>
    <property type="project" value="UniProtKB-KW"/>
</dbReference>
<evidence type="ECO:0000256" key="3">
    <source>
        <dbReference type="ARBA" id="ARBA00022741"/>
    </source>
</evidence>
<evidence type="ECO:0000259" key="11">
    <source>
        <dbReference type="Pfam" id="PF02875"/>
    </source>
</evidence>
<dbReference type="SUPFAM" id="SSF53448">
    <property type="entry name" value="Nucleotide-diphospho-sugar transferases"/>
    <property type="match status" value="1"/>
</dbReference>
<dbReference type="Gene3D" id="3.90.190.20">
    <property type="entry name" value="Mur ligase, C-terminal domain"/>
    <property type="match status" value="1"/>
</dbReference>
<dbReference type="EMBL" id="LCAG01000001">
    <property type="protein sequence ID" value="KKR88077.1"/>
    <property type="molecule type" value="Genomic_DNA"/>
</dbReference>
<dbReference type="InterPro" id="IPR036615">
    <property type="entry name" value="Mur_ligase_C_dom_sf"/>
</dbReference>
<dbReference type="InterPro" id="IPR000713">
    <property type="entry name" value="Mur_ligase_N"/>
</dbReference>
<dbReference type="Pfam" id="PF01225">
    <property type="entry name" value="Mur_ligase"/>
    <property type="match status" value="1"/>
</dbReference>
<evidence type="ECO:0000256" key="2">
    <source>
        <dbReference type="ARBA" id="ARBA00022618"/>
    </source>
</evidence>
<dbReference type="InterPro" id="IPR029044">
    <property type="entry name" value="Nucleotide-diphossugar_trans"/>
</dbReference>
<evidence type="ECO:0000256" key="4">
    <source>
        <dbReference type="ARBA" id="ARBA00022840"/>
    </source>
</evidence>
<dbReference type="GO" id="GO:0071555">
    <property type="term" value="P:cell wall organization"/>
    <property type="evidence" value="ECO:0007669"/>
    <property type="project" value="UniProtKB-KW"/>
</dbReference>
<feature type="domain" description="Mur ligase C-terminal" evidence="11">
    <location>
        <begin position="523"/>
        <end position="652"/>
    </location>
</feature>
<feature type="domain" description="Nucleotidyl transferase" evidence="9">
    <location>
        <begin position="6"/>
        <end position="231"/>
    </location>
</feature>
<dbReference type="GO" id="GO:0008360">
    <property type="term" value="P:regulation of cell shape"/>
    <property type="evidence" value="ECO:0007669"/>
    <property type="project" value="UniProtKB-KW"/>
</dbReference>
<dbReference type="Pfam" id="PF08245">
    <property type="entry name" value="Mur_ligase_M"/>
    <property type="match status" value="1"/>
</dbReference>
<dbReference type="GO" id="GO:0016881">
    <property type="term" value="F:acid-amino acid ligase activity"/>
    <property type="evidence" value="ECO:0007669"/>
    <property type="project" value="InterPro"/>
</dbReference>
<dbReference type="InterPro" id="IPR004101">
    <property type="entry name" value="Mur_ligase_C"/>
</dbReference>
<keyword evidence="3" id="KW-0547">Nucleotide-binding</keyword>
<dbReference type="SUPFAM" id="SSF51984">
    <property type="entry name" value="MurCD N-terminal domain"/>
    <property type="match status" value="1"/>
</dbReference>
<dbReference type="GO" id="GO:0051301">
    <property type="term" value="P:cell division"/>
    <property type="evidence" value="ECO:0007669"/>
    <property type="project" value="UniProtKB-KW"/>
</dbReference>
<dbReference type="InterPro" id="IPR036565">
    <property type="entry name" value="Mur-like_cat_sf"/>
</dbReference>
<sequence length="666" mass="73824">MRKVAAIVLAAGVGKRMKSKTSKILHKIAGKPMILRTIDNLQALDLGQIIIVASPKNVNQLKKMLPDKITLAIQQEPEGTADAAQKGLEKVKEGINTVLVVNGDDSAFYKPETIKRVIKHHIDTNSTQTFLSVNVKNPYGLGRIIRDGDQVLAIVEEKEATAEQKKIKIINAGLYVFKKDWLQDNLYKVKRSTVGGEKYLVDLVEVAINSGQKVSSYTLKDQRQWHGINTAAELKFANEKFNKKIHIMGIGGAGASAAAGIAKACGYDVSGCDLNPHSSYTKNSKLTVKKGHDALHLHNIAMLIVSPAVVKNDPHNQELVEAKKQNIPILAWQEFQGKFLQKNKFVISVAGGYGKSTTTAMISQVLATCGLDPTCEVGATVLDWGKNYKVGRSKYYVNEADEYADNFLSYRPDVAVILNVAWDHPDYFKNQELLEKSYQKFINNIKKDGILIISDEKSLTDLAKSSRKDLKVVKVEDFKIKKLSIIGEFRKINALVALTVAKLLKLDIDRAKKSVQNFKGVARRLELKGKIGSAVVFDDYAVQPYTMVTTANALKARYGGKKVVLVFEPHTFSRINVFFDDFVSSFKKTNVDSILITDVFAAREKGDKQKLSMKLVKSVGKKAVYAGSVENSASYLKKRIKDFDVILSMGAGDVYKLYDLLKVRKS</sequence>
<dbReference type="SUPFAM" id="SSF53244">
    <property type="entry name" value="MurD-like peptide ligases, peptide-binding domain"/>
    <property type="match status" value="1"/>
</dbReference>
<keyword evidence="4" id="KW-0067">ATP-binding</keyword>
<name>A0A0G0XK68_9BACT</name>
<organism evidence="13 14">
    <name type="scientific">Candidatus Curtissbacteria bacterium GW2011_GWA1_41_11</name>
    <dbReference type="NCBI Taxonomy" id="1618409"/>
    <lineage>
        <taxon>Bacteria</taxon>
        <taxon>Candidatus Curtissiibacteriota</taxon>
    </lineage>
</organism>
<protein>
    <submittedName>
        <fullName evidence="13">UDP-N-acetylmuramate-L-alanine ligase</fullName>
    </submittedName>
</protein>
<keyword evidence="7" id="KW-0131">Cell cycle</keyword>
<dbReference type="InterPro" id="IPR005835">
    <property type="entry name" value="NTP_transferase_dom"/>
</dbReference>
<feature type="domain" description="Mur ligase N-terminal catalytic" evidence="10">
    <location>
        <begin position="244"/>
        <end position="341"/>
    </location>
</feature>
<dbReference type="Gene3D" id="3.40.1190.10">
    <property type="entry name" value="Mur-like, catalytic domain"/>
    <property type="match status" value="1"/>
</dbReference>
<evidence type="ECO:0000256" key="6">
    <source>
        <dbReference type="ARBA" id="ARBA00022984"/>
    </source>
</evidence>
<keyword evidence="5" id="KW-0133">Cell shape</keyword>
<keyword evidence="1 13" id="KW-0436">Ligase</keyword>
<evidence type="ECO:0000256" key="7">
    <source>
        <dbReference type="ARBA" id="ARBA00023306"/>
    </source>
</evidence>
<evidence type="ECO:0000256" key="8">
    <source>
        <dbReference type="ARBA" id="ARBA00023316"/>
    </source>
</evidence>
<comment type="caution">
    <text evidence="13">The sequence shown here is derived from an EMBL/GenBank/DDBJ whole genome shotgun (WGS) entry which is preliminary data.</text>
</comment>
<evidence type="ECO:0000256" key="5">
    <source>
        <dbReference type="ARBA" id="ARBA00022960"/>
    </source>
</evidence>
<dbReference type="Gene3D" id="3.90.550.10">
    <property type="entry name" value="Spore Coat Polysaccharide Biosynthesis Protein SpsA, Chain A"/>
    <property type="match status" value="1"/>
</dbReference>
<keyword evidence="8" id="KW-0961">Cell wall biogenesis/degradation</keyword>
<dbReference type="PANTHER" id="PTHR43445">
    <property type="entry name" value="UDP-N-ACETYLMURAMATE--L-ALANINE LIGASE-RELATED"/>
    <property type="match status" value="1"/>
</dbReference>
<evidence type="ECO:0000259" key="10">
    <source>
        <dbReference type="Pfam" id="PF01225"/>
    </source>
</evidence>
<proteinExistence type="predicted"/>
<dbReference type="InterPro" id="IPR050061">
    <property type="entry name" value="MurCDEF_pg_biosynth"/>
</dbReference>
<dbReference type="GO" id="GO:0009252">
    <property type="term" value="P:peptidoglycan biosynthetic process"/>
    <property type="evidence" value="ECO:0007669"/>
    <property type="project" value="UniProtKB-KW"/>
</dbReference>
<dbReference type="Pfam" id="PF00483">
    <property type="entry name" value="NTP_transferase"/>
    <property type="match status" value="1"/>
</dbReference>
<dbReference type="PANTHER" id="PTHR43445:SF3">
    <property type="entry name" value="UDP-N-ACETYLMURAMATE--L-ALANINE LIGASE"/>
    <property type="match status" value="1"/>
</dbReference>
<dbReference type="InterPro" id="IPR013221">
    <property type="entry name" value="Mur_ligase_cen"/>
</dbReference>
<dbReference type="AlphaFoldDB" id="A0A0G0XK68"/>
<dbReference type="Proteomes" id="UP000034854">
    <property type="component" value="Unassembled WGS sequence"/>
</dbReference>
<accession>A0A0G0XK68</accession>
<keyword evidence="6" id="KW-0573">Peptidoglycan synthesis</keyword>
<feature type="domain" description="Mur ligase central" evidence="12">
    <location>
        <begin position="349"/>
        <end position="474"/>
    </location>
</feature>
<keyword evidence="2" id="KW-0132">Cell division</keyword>
<evidence type="ECO:0000256" key="1">
    <source>
        <dbReference type="ARBA" id="ARBA00022598"/>
    </source>
</evidence>
<dbReference type="Pfam" id="PF02875">
    <property type="entry name" value="Mur_ligase_C"/>
    <property type="match status" value="1"/>
</dbReference>